<comment type="caution">
    <text evidence="3">The sequence shown here is derived from an EMBL/GenBank/DDBJ whole genome shotgun (WGS) entry which is preliminary data.</text>
</comment>
<dbReference type="Proteomes" id="UP000033864">
    <property type="component" value="Unassembled WGS sequence"/>
</dbReference>
<dbReference type="Proteomes" id="UP000034142">
    <property type="component" value="Unassembled WGS sequence"/>
</dbReference>
<evidence type="ECO:0000313" key="9">
    <source>
        <dbReference type="EMBL" id="KKH67263.1"/>
    </source>
</evidence>
<dbReference type="Proteomes" id="UP000034021">
    <property type="component" value="Unassembled WGS sequence"/>
</dbReference>
<evidence type="ECO:0000313" key="35">
    <source>
        <dbReference type="Proteomes" id="UP000034872"/>
    </source>
</evidence>
<evidence type="ECO:0000313" key="28">
    <source>
        <dbReference type="Proteomes" id="UP000034298"/>
    </source>
</evidence>
<evidence type="ECO:0000313" key="14">
    <source>
        <dbReference type="EMBL" id="KKH85473.1"/>
    </source>
</evidence>
<dbReference type="EMBL" id="JJQS01000027">
    <property type="protein sequence ID" value="KKH77458.1"/>
    <property type="molecule type" value="Genomic_DNA"/>
</dbReference>
<evidence type="ECO:0000313" key="25">
    <source>
        <dbReference type="Proteomes" id="UP000034040"/>
    </source>
</evidence>
<evidence type="ECO:0000313" key="5">
    <source>
        <dbReference type="EMBL" id="KKH39151.1"/>
    </source>
</evidence>
<dbReference type="Proteomes" id="UP000034298">
    <property type="component" value="Unassembled WGS sequence"/>
</dbReference>
<dbReference type="EMBL" id="JJRA01000097">
    <property type="protein sequence ID" value="KKI02757.1"/>
    <property type="molecule type" value="Genomic_DNA"/>
</dbReference>
<evidence type="ECO:0000313" key="27">
    <source>
        <dbReference type="Proteomes" id="UP000034232"/>
    </source>
</evidence>
<dbReference type="EMBL" id="JJPC01000036">
    <property type="protein sequence ID" value="KKG36623.1"/>
    <property type="molecule type" value="Genomic_DNA"/>
</dbReference>
<dbReference type="Proteomes" id="UP000034872">
    <property type="component" value="Unassembled WGS sequence"/>
</dbReference>
<organism evidence="3 28">
    <name type="scientific">Methanosarcina mazei</name>
    <name type="common">Methanosarcina frisia</name>
    <dbReference type="NCBI Taxonomy" id="2209"/>
    <lineage>
        <taxon>Archaea</taxon>
        <taxon>Methanobacteriati</taxon>
        <taxon>Methanobacteriota</taxon>
        <taxon>Stenosarchaea group</taxon>
        <taxon>Methanomicrobia</taxon>
        <taxon>Methanosarcinales</taxon>
        <taxon>Methanosarcinaceae</taxon>
        <taxon>Methanosarcina</taxon>
    </lineage>
</organism>
<dbReference type="EMBL" id="JJQM01000097">
    <property type="protein sequence ID" value="KKH54361.1"/>
    <property type="molecule type" value="Genomic_DNA"/>
</dbReference>
<evidence type="ECO:0000313" key="37">
    <source>
        <dbReference type="Proteomes" id="UP000034937"/>
    </source>
</evidence>
<evidence type="ECO:0000313" key="24">
    <source>
        <dbReference type="Proteomes" id="UP000034021"/>
    </source>
</evidence>
<evidence type="ECO:0000313" key="29">
    <source>
        <dbReference type="Proteomes" id="UP000034399"/>
    </source>
</evidence>
<evidence type="ECO:0000313" key="6">
    <source>
        <dbReference type="EMBL" id="KKH50767.1"/>
    </source>
</evidence>
<dbReference type="EMBL" id="JJQW01000011">
    <property type="protein sequence ID" value="KKH91040.1"/>
    <property type="molecule type" value="Genomic_DNA"/>
</dbReference>
<dbReference type="Proteomes" id="UP000034668">
    <property type="component" value="Unassembled WGS sequence"/>
</dbReference>
<evidence type="ECO:0000313" key="15">
    <source>
        <dbReference type="EMBL" id="KKH91040.1"/>
    </source>
</evidence>
<dbReference type="EMBL" id="JJQZ01000126">
    <property type="protein sequence ID" value="KKH93696.1"/>
    <property type="molecule type" value="Genomic_DNA"/>
</dbReference>
<evidence type="ECO:0000313" key="1">
    <source>
        <dbReference type="EMBL" id="KKF99592.1"/>
    </source>
</evidence>
<evidence type="ECO:0000313" key="17">
    <source>
        <dbReference type="EMBL" id="KKH99109.1"/>
    </source>
</evidence>
<dbReference type="Proteomes" id="UP000034925">
    <property type="component" value="Unassembled WGS sequence"/>
</dbReference>
<evidence type="ECO:0000313" key="3">
    <source>
        <dbReference type="EMBL" id="KKG36623.1"/>
    </source>
</evidence>
<evidence type="ECO:0000313" key="7">
    <source>
        <dbReference type="EMBL" id="KKH54361.1"/>
    </source>
</evidence>
<dbReference type="Proteomes" id="UP000033814">
    <property type="component" value="Unassembled WGS sequence"/>
</dbReference>
<dbReference type="Proteomes" id="UP000034040">
    <property type="component" value="Unassembled WGS sequence"/>
</dbReference>
<dbReference type="Proteomes" id="UP000033885">
    <property type="component" value="Unassembled WGS sequence"/>
</dbReference>
<evidence type="ECO:0000313" key="26">
    <source>
        <dbReference type="Proteomes" id="UP000034142"/>
    </source>
</evidence>
<dbReference type="EMBL" id="JJQH01000113">
    <property type="protein sequence ID" value="KKH39151.1"/>
    <property type="molecule type" value="Genomic_DNA"/>
</dbReference>
<dbReference type="EMBL" id="JJOR01000158">
    <property type="protein sequence ID" value="KKF99592.1"/>
    <property type="molecule type" value="Genomic_DNA"/>
</dbReference>
<dbReference type="Proteomes" id="UP000034232">
    <property type="component" value="Unassembled WGS sequence"/>
</dbReference>
<evidence type="ECO:0000313" key="32">
    <source>
        <dbReference type="Proteomes" id="UP000034692"/>
    </source>
</evidence>
<evidence type="ECO:0000313" key="4">
    <source>
        <dbReference type="EMBL" id="KKH34853.1"/>
    </source>
</evidence>
<dbReference type="EMBL" id="JJQT01000060">
    <property type="protein sequence ID" value="KKH81007.1"/>
    <property type="molecule type" value="Genomic_DNA"/>
</dbReference>
<dbReference type="Proteomes" id="UP000034692">
    <property type="component" value="Unassembled WGS sequence"/>
</dbReference>
<evidence type="ECO:0000313" key="8">
    <source>
        <dbReference type="EMBL" id="KKH66089.1"/>
    </source>
</evidence>
<evidence type="ECO:0000313" key="19">
    <source>
        <dbReference type="EMBL" id="KKI02757.1"/>
    </source>
</evidence>
<dbReference type="EMBL" id="JJQV01000031">
    <property type="protein sequence ID" value="KKH85473.1"/>
    <property type="molecule type" value="Genomic_DNA"/>
</dbReference>
<dbReference type="Proteomes" id="UP000034399">
    <property type="component" value="Unassembled WGS sequence"/>
</dbReference>
<dbReference type="EMBL" id="JJRB01000119">
    <property type="protein sequence ID" value="KKI01573.1"/>
    <property type="molecule type" value="Genomic_DNA"/>
</dbReference>
<evidence type="ECO:0000313" key="18">
    <source>
        <dbReference type="EMBL" id="KKI01573.1"/>
    </source>
</evidence>
<sequence length="122" mass="14096">MKFNRIRISKGATVRLQQLKGRTGLTPNIFARMAICYSLNDPQIPDPSEYDEEGQELNRYTLTGEWDSFFIALMKERCVKDGLNPEEDLVPQFRAHLNRGVYSIFSRIKNLGDIKNLLTEDN</sequence>
<gene>
    <name evidence="3" type="ORF">DU30_15230</name>
    <name evidence="1" type="ORF">DU31_10250</name>
    <name evidence="5" type="ORF">DU50_11115</name>
    <name evidence="2" type="ORF">DU52_19030</name>
    <name evidence="4" type="ORF">DU54_10195</name>
    <name evidence="8" type="ORF">DU73_14425</name>
    <name evidence="9" type="ORF">DU75_21635</name>
    <name evidence="7" type="ORF">DU76_16805</name>
    <name evidence="12" type="ORF">DU77_18025</name>
    <name evidence="13" type="ORF">DU78_10985</name>
    <name evidence="17" type="ORF">DU79_11280</name>
    <name evidence="19" type="ORF">DU81_14310</name>
    <name evidence="14" type="ORF">DU82_05030</name>
    <name evidence="18" type="ORF">DU83_08400</name>
    <name evidence="16" type="ORF">DU84_04620</name>
    <name evidence="6" type="ORF">DU85_06900</name>
    <name evidence="11" type="ORF">DU86_11275</name>
    <name evidence="10" type="ORF">DU87_16360</name>
    <name evidence="15" type="ORF">DU88_04420</name>
</gene>
<accession>A0A0F8GBW2</accession>
<evidence type="ECO:0000313" key="36">
    <source>
        <dbReference type="Proteomes" id="UP000034925"/>
    </source>
</evidence>
<dbReference type="EMBL" id="JJQX01000027">
    <property type="protein sequence ID" value="KKH99109.1"/>
    <property type="molecule type" value="Genomic_DNA"/>
</dbReference>
<dbReference type="InterPro" id="IPR038472">
    <property type="entry name" value="DndE_sf"/>
</dbReference>
<dbReference type="Proteomes" id="UP000034937">
    <property type="component" value="Unassembled WGS sequence"/>
</dbReference>
<evidence type="ECO:0000313" key="16">
    <source>
        <dbReference type="EMBL" id="KKH93696.1"/>
    </source>
</evidence>
<dbReference type="PATRIC" id="fig|2209.51.peg.2408"/>
<name>A0A0F8GBW2_METMZ</name>
<evidence type="ECO:0000313" key="22">
    <source>
        <dbReference type="Proteomes" id="UP000033885"/>
    </source>
</evidence>
<evidence type="ECO:0000313" key="11">
    <source>
        <dbReference type="EMBL" id="KKH71471.1"/>
    </source>
</evidence>
<evidence type="ECO:0000313" key="10">
    <source>
        <dbReference type="EMBL" id="KKH69100.1"/>
    </source>
</evidence>
<dbReference type="EMBL" id="JJQG01000148">
    <property type="protein sequence ID" value="KKH34853.1"/>
    <property type="molecule type" value="Genomic_DNA"/>
</dbReference>
<evidence type="ECO:0000313" key="12">
    <source>
        <dbReference type="EMBL" id="KKH77458.1"/>
    </source>
</evidence>
<dbReference type="EMBL" id="JJPA01000226">
    <property type="protein sequence ID" value="KKG27611.1"/>
    <property type="molecule type" value="Genomic_DNA"/>
</dbReference>
<evidence type="ECO:0000313" key="23">
    <source>
        <dbReference type="Proteomes" id="UP000033933"/>
    </source>
</evidence>
<dbReference type="EMBL" id="JJQO01000083">
    <property type="protein sequence ID" value="KKH67263.1"/>
    <property type="molecule type" value="Genomic_DNA"/>
</dbReference>
<dbReference type="EMBL" id="JJQP01000146">
    <property type="protein sequence ID" value="KKH66089.1"/>
    <property type="molecule type" value="Genomic_DNA"/>
</dbReference>
<dbReference type="EMBL" id="JJQJ01000077">
    <property type="protein sequence ID" value="KKH50767.1"/>
    <property type="molecule type" value="Genomic_DNA"/>
</dbReference>
<evidence type="ECO:0000313" key="31">
    <source>
        <dbReference type="Proteomes" id="UP000034668"/>
    </source>
</evidence>
<dbReference type="InterPro" id="IPR014969">
    <property type="entry name" value="DNA_S_DndE"/>
</dbReference>
<evidence type="ECO:0000313" key="34">
    <source>
        <dbReference type="Proteomes" id="UP000034842"/>
    </source>
</evidence>
<dbReference type="RefSeq" id="WP_048041551.1">
    <property type="nucleotide sequence ID" value="NZ_JBLVWA010000191.1"/>
</dbReference>
<dbReference type="Gene3D" id="1.10.1220.160">
    <property type="entry name" value="DNA sulphur modification protein DndE"/>
    <property type="match status" value="1"/>
</dbReference>
<dbReference type="Proteomes" id="UP000034842">
    <property type="component" value="Unassembled WGS sequence"/>
</dbReference>
<dbReference type="Proteomes" id="UP000033933">
    <property type="component" value="Unassembled WGS sequence"/>
</dbReference>
<evidence type="ECO:0000313" key="2">
    <source>
        <dbReference type="EMBL" id="KKG27611.1"/>
    </source>
</evidence>
<dbReference type="Proteomes" id="UP000034758">
    <property type="component" value="Unassembled WGS sequence"/>
</dbReference>
<evidence type="ECO:0000313" key="21">
    <source>
        <dbReference type="Proteomes" id="UP000033864"/>
    </source>
</evidence>
<evidence type="ECO:0000313" key="30">
    <source>
        <dbReference type="Proteomes" id="UP000034547"/>
    </source>
</evidence>
<dbReference type="Pfam" id="PF08870">
    <property type="entry name" value="DndE"/>
    <property type="match status" value="1"/>
</dbReference>
<dbReference type="NCBIfam" id="TIGR03184">
    <property type="entry name" value="DNA_S_dndE"/>
    <property type="match status" value="1"/>
</dbReference>
<dbReference type="EMBL" id="JJQR01000151">
    <property type="protein sequence ID" value="KKH71471.1"/>
    <property type="molecule type" value="Genomic_DNA"/>
</dbReference>
<protein>
    <submittedName>
        <fullName evidence="3">DNA sulfur modification protein DndE</fullName>
    </submittedName>
</protein>
<dbReference type="Proteomes" id="UP000034547">
    <property type="component" value="Unassembled WGS sequence"/>
</dbReference>
<reference evidence="20 21" key="1">
    <citation type="journal article" date="2015" name="ISME J.">
        <title>Genomic and phenotypic differentiation among Methanosarcina mazei populations from Columbia River sediment.</title>
        <authorList>
            <person name="Youngblut N.D."/>
            <person name="Wirth J.S."/>
            <person name="Henriksen J.R."/>
            <person name="Smith M."/>
            <person name="Simon H."/>
            <person name="Metcalf W.W."/>
            <person name="Whitaker R.J."/>
        </authorList>
    </citation>
    <scope>NUCLEOTIDE SEQUENCE [LARGE SCALE GENOMIC DNA]</scope>
    <source>
        <strain evidence="4 33">1.H.A.1A.1</strain>
        <strain evidence="5 24">1.H.A.1A.3</strain>
        <strain evidence="6 21">1.H.A.1A.6</strain>
        <strain evidence="7 27">1.H.A.2.3</strain>
        <strain evidence="9 32">1.H.A.2.7</strain>
        <strain evidence="8">1.H.A.2.8</strain>
        <strain evidence="10 23">1.H.M.0.1</strain>
        <strain evidence="11 36">1.H.M.1A.1</strain>
        <strain evidence="12 25">1.H.M.1A.2</strain>
        <strain evidence="13 34">1.H.M.1A.3</strain>
        <strain evidence="14 20">1.H.M.2.2</strain>
        <strain evidence="15 37">1.H.M.2.3</strain>
        <strain evidence="17 31">1.H.M.2.4</strain>
        <strain evidence="16 35">1.H.T.2.1</strain>
        <strain evidence="19 22">1.H.T.2.3</strain>
        <strain evidence="18 30">1.H.T.2.5</strain>
        <strain evidence="1 26">2.F.A.2.3</strain>
        <strain evidence="2 29">3.F.A.1A.1</strain>
        <strain evidence="3 28">3.F.A.1B.1</strain>
    </source>
</reference>
<dbReference type="EMBL" id="JJQQ01000039">
    <property type="protein sequence ID" value="KKH69100.1"/>
    <property type="molecule type" value="Genomic_DNA"/>
</dbReference>
<dbReference type="AlphaFoldDB" id="A0A0F8GBW2"/>
<evidence type="ECO:0000313" key="13">
    <source>
        <dbReference type="EMBL" id="KKH81007.1"/>
    </source>
</evidence>
<evidence type="ECO:0000313" key="20">
    <source>
        <dbReference type="Proteomes" id="UP000033814"/>
    </source>
</evidence>
<evidence type="ECO:0000313" key="33">
    <source>
        <dbReference type="Proteomes" id="UP000034758"/>
    </source>
</evidence>
<proteinExistence type="predicted"/>